<evidence type="ECO:0000313" key="8">
    <source>
        <dbReference type="EMBL" id="GLA85061.1"/>
    </source>
</evidence>
<evidence type="ECO:0000256" key="1">
    <source>
        <dbReference type="ARBA" id="ARBA00001974"/>
    </source>
</evidence>
<reference evidence="8" key="1">
    <citation type="submission" date="2022-07" db="EMBL/GenBank/DDBJ databases">
        <title>Taxonomy of Aspergillus series Nigri: significant species reduction supported by multi-species coalescent approaches.</title>
        <authorList>
            <person name="Bian C."/>
            <person name="Kusuya Y."/>
            <person name="Sklenar F."/>
            <person name="D'hooge E."/>
            <person name="Yaguchi T."/>
            <person name="Takahashi H."/>
            <person name="Hubka V."/>
        </authorList>
    </citation>
    <scope>NUCLEOTIDE SEQUENCE</scope>
    <source>
        <strain evidence="8">IFM 56815</strain>
    </source>
</reference>
<dbReference type="SUPFAM" id="SSF51905">
    <property type="entry name" value="FAD/NAD(P)-binding domain"/>
    <property type="match status" value="1"/>
</dbReference>
<keyword evidence="4" id="KW-0274">FAD</keyword>
<evidence type="ECO:0000256" key="4">
    <source>
        <dbReference type="ARBA" id="ARBA00022827"/>
    </source>
</evidence>
<evidence type="ECO:0000256" key="3">
    <source>
        <dbReference type="ARBA" id="ARBA00022630"/>
    </source>
</evidence>
<keyword evidence="3" id="KW-0285">Flavoprotein</keyword>
<evidence type="ECO:0000256" key="7">
    <source>
        <dbReference type="ARBA" id="ARBA00023033"/>
    </source>
</evidence>
<dbReference type="InterPro" id="IPR050775">
    <property type="entry name" value="FAD-binding_Monooxygenases"/>
</dbReference>
<proteinExistence type="inferred from homology"/>
<keyword evidence="5" id="KW-0521">NADP</keyword>
<evidence type="ECO:0000256" key="5">
    <source>
        <dbReference type="ARBA" id="ARBA00022857"/>
    </source>
</evidence>
<evidence type="ECO:0000256" key="6">
    <source>
        <dbReference type="ARBA" id="ARBA00023002"/>
    </source>
</evidence>
<dbReference type="InterPro" id="IPR036188">
    <property type="entry name" value="FAD/NAD-bd_sf"/>
</dbReference>
<sequence>MPPTVVEETAANDNTADIYSTSAPVSERTPLIREATKAEILNSGVGSGFPTVHAFEEGHGLGGVWWHNRYPSASVDTPVPFYEFSDPEIWSEWEWSQLYPGQEEIVRYFEFVDSKWGLSKDISFGTRVTDARWDNIRGIWSVVTRIRDGVESVAEARYLLPAMGFAAKKFVPEIEGLETFKGIM</sequence>
<dbReference type="EMBL" id="BRPE01000006">
    <property type="protein sequence ID" value="GLA85061.1"/>
    <property type="molecule type" value="Genomic_DNA"/>
</dbReference>
<protein>
    <submittedName>
        <fullName evidence="8">Uncharacterized protein</fullName>
    </submittedName>
</protein>
<evidence type="ECO:0000256" key="2">
    <source>
        <dbReference type="ARBA" id="ARBA00010139"/>
    </source>
</evidence>
<comment type="caution">
    <text evidence="8">The sequence shown here is derived from an EMBL/GenBank/DDBJ whole genome shotgun (WGS) entry which is preliminary data.</text>
</comment>
<keyword evidence="7" id="KW-0503">Monooxygenase</keyword>
<dbReference type="Proteomes" id="UP001144157">
    <property type="component" value="Unassembled WGS sequence"/>
</dbReference>
<name>A0A9W6EL59_ASPTU</name>
<dbReference type="GO" id="GO:0004497">
    <property type="term" value="F:monooxygenase activity"/>
    <property type="evidence" value="ECO:0007669"/>
    <property type="project" value="UniProtKB-KW"/>
</dbReference>
<dbReference type="Gene3D" id="3.50.50.60">
    <property type="entry name" value="FAD/NAD(P)-binding domain"/>
    <property type="match status" value="1"/>
</dbReference>
<organism evidence="8 9">
    <name type="scientific">Aspergillus tubingensis</name>
    <dbReference type="NCBI Taxonomy" id="5068"/>
    <lineage>
        <taxon>Eukaryota</taxon>
        <taxon>Fungi</taxon>
        <taxon>Dikarya</taxon>
        <taxon>Ascomycota</taxon>
        <taxon>Pezizomycotina</taxon>
        <taxon>Eurotiomycetes</taxon>
        <taxon>Eurotiomycetidae</taxon>
        <taxon>Eurotiales</taxon>
        <taxon>Aspergillaceae</taxon>
        <taxon>Aspergillus</taxon>
        <taxon>Aspergillus subgen. Circumdati</taxon>
    </lineage>
</organism>
<dbReference type="AlphaFoldDB" id="A0A9W6EL59"/>
<comment type="cofactor">
    <cofactor evidence="1">
        <name>FAD</name>
        <dbReference type="ChEBI" id="CHEBI:57692"/>
    </cofactor>
</comment>
<accession>A0A9W6EL59</accession>
<evidence type="ECO:0000313" key="9">
    <source>
        <dbReference type="Proteomes" id="UP001144157"/>
    </source>
</evidence>
<gene>
    <name evidence="8" type="ORF">AtubIFM56815_009285</name>
</gene>
<dbReference type="PANTHER" id="PTHR43098">
    <property type="entry name" value="L-ORNITHINE N(5)-MONOOXYGENASE-RELATED"/>
    <property type="match status" value="1"/>
</dbReference>
<comment type="similarity">
    <text evidence="2">Belongs to the FAD-binding monooxygenase family.</text>
</comment>
<keyword evidence="6" id="KW-0560">Oxidoreductase</keyword>
<dbReference type="PANTHER" id="PTHR43098:SF3">
    <property type="entry name" value="L-ORNITHINE N(5)-MONOOXYGENASE-RELATED"/>
    <property type="match status" value="1"/>
</dbReference>